<dbReference type="EMBL" id="JAELVF020000001">
    <property type="protein sequence ID" value="MBU7599992.1"/>
    <property type="molecule type" value="Genomic_DNA"/>
</dbReference>
<accession>A0A949N7D0</accession>
<evidence type="ECO:0000313" key="3">
    <source>
        <dbReference type="EMBL" id="MBU7599992.1"/>
    </source>
</evidence>
<keyword evidence="1" id="KW-0812">Transmembrane</keyword>
<dbReference type="InterPro" id="IPR057446">
    <property type="entry name" value="PH_bac"/>
</dbReference>
<dbReference type="Pfam" id="PF25362">
    <property type="entry name" value="bPH_11"/>
    <property type="match status" value="1"/>
</dbReference>
<evidence type="ECO:0000259" key="2">
    <source>
        <dbReference type="Pfam" id="PF25362"/>
    </source>
</evidence>
<protein>
    <recommendedName>
        <fullName evidence="2">PH domain-containing protein</fullName>
    </recommendedName>
</protein>
<gene>
    <name evidence="3" type="ORF">JGS22_020750</name>
</gene>
<dbReference type="AlphaFoldDB" id="A0A949N7D0"/>
<keyword evidence="1" id="KW-1133">Transmembrane helix</keyword>
<feature type="domain" description="PH" evidence="2">
    <location>
        <begin position="62"/>
        <end position="180"/>
    </location>
</feature>
<reference evidence="3" key="1">
    <citation type="submission" date="2021-06" db="EMBL/GenBank/DDBJ databases">
        <title>Sequencing of actinobacteria type strains.</title>
        <authorList>
            <person name="Nguyen G.-S."/>
            <person name="Wentzel A."/>
        </authorList>
    </citation>
    <scope>NUCLEOTIDE SEQUENCE</scope>
    <source>
        <strain evidence="3">P38-E01</strain>
    </source>
</reference>
<feature type="transmembrane region" description="Helical" evidence="1">
    <location>
        <begin position="24"/>
        <end position="45"/>
    </location>
</feature>
<keyword evidence="4" id="KW-1185">Reference proteome</keyword>
<evidence type="ECO:0000256" key="1">
    <source>
        <dbReference type="SAM" id="Phobius"/>
    </source>
</evidence>
<keyword evidence="1" id="KW-0472">Membrane</keyword>
<evidence type="ECO:0000313" key="4">
    <source>
        <dbReference type="Proteomes" id="UP000694501"/>
    </source>
</evidence>
<proteinExistence type="predicted"/>
<organism evidence="3 4">
    <name type="scientific">Streptomyces tardus</name>
    <dbReference type="NCBI Taxonomy" id="2780544"/>
    <lineage>
        <taxon>Bacteria</taxon>
        <taxon>Bacillati</taxon>
        <taxon>Actinomycetota</taxon>
        <taxon>Actinomycetes</taxon>
        <taxon>Kitasatosporales</taxon>
        <taxon>Streptomycetaceae</taxon>
        <taxon>Streptomyces</taxon>
    </lineage>
</organism>
<name>A0A949N7D0_9ACTN</name>
<dbReference type="RefSeq" id="WP_211040435.1">
    <property type="nucleotide sequence ID" value="NZ_JAELVF020000001.1"/>
</dbReference>
<sequence>MNSALLTLLADENVERKSKEVTNWGAHIGWAVGTLLFIVLVYWLMRTGWKRRETLHGDLPAPEALPTEQGTARLTLTGRYHASTTAGQWLDRVVAHGLGTRSQATLTLTAEGLGIERPGAADFFVPADQLRGARLDTGIAGKVLTEGGLLVITWQLGDQQLDSGFRADHPAEHHRWVEAVNELAGSPADVAANPQHQEGPQ</sequence>
<dbReference type="Proteomes" id="UP000694501">
    <property type="component" value="Unassembled WGS sequence"/>
</dbReference>
<comment type="caution">
    <text evidence="3">The sequence shown here is derived from an EMBL/GenBank/DDBJ whole genome shotgun (WGS) entry which is preliminary data.</text>
</comment>